<dbReference type="InterPro" id="IPR048366">
    <property type="entry name" value="TNP-like_GBD"/>
</dbReference>
<name>A0AA38IQ29_9CUCU</name>
<evidence type="ECO:0000313" key="2">
    <source>
        <dbReference type="EMBL" id="KAJ3659725.1"/>
    </source>
</evidence>
<gene>
    <name evidence="2" type="ORF">Zmor_011399</name>
</gene>
<accession>A0AA38IQ29</accession>
<comment type="caution">
    <text evidence="2">The sequence shown here is derived from an EMBL/GenBank/DDBJ whole genome shotgun (WGS) entry which is preliminary data.</text>
</comment>
<evidence type="ECO:0000313" key="3">
    <source>
        <dbReference type="Proteomes" id="UP001168821"/>
    </source>
</evidence>
<sequence length="136" mass="15320">MKVSVAAKTMSHSMAAAIESQVCTGNNPLPSEAIHTAEFVADIDKLFDSFNGISRYPVKSKPLRCSITKKSRHITFWDQIIHKIDNWQFQPTNGGKIKQKMPVKTGWKNNIRAMKEVWKICKGAGMTFTPQVILSR</sequence>
<keyword evidence="3" id="KW-1185">Reference proteome</keyword>
<reference evidence="2" key="1">
    <citation type="journal article" date="2023" name="G3 (Bethesda)">
        <title>Whole genome assemblies of Zophobas morio and Tenebrio molitor.</title>
        <authorList>
            <person name="Kaur S."/>
            <person name="Stinson S.A."/>
            <person name="diCenzo G.C."/>
        </authorList>
    </citation>
    <scope>NUCLEOTIDE SEQUENCE</scope>
    <source>
        <strain evidence="2">QUZm001</strain>
    </source>
</reference>
<dbReference type="Pfam" id="PF21788">
    <property type="entry name" value="TNP-like_GBD"/>
    <property type="match status" value="1"/>
</dbReference>
<proteinExistence type="predicted"/>
<dbReference type="EMBL" id="JALNTZ010000003">
    <property type="protein sequence ID" value="KAJ3659725.1"/>
    <property type="molecule type" value="Genomic_DNA"/>
</dbReference>
<dbReference type="AlphaFoldDB" id="A0AA38IQ29"/>
<dbReference type="Proteomes" id="UP001168821">
    <property type="component" value="Unassembled WGS sequence"/>
</dbReference>
<organism evidence="2 3">
    <name type="scientific">Zophobas morio</name>
    <dbReference type="NCBI Taxonomy" id="2755281"/>
    <lineage>
        <taxon>Eukaryota</taxon>
        <taxon>Metazoa</taxon>
        <taxon>Ecdysozoa</taxon>
        <taxon>Arthropoda</taxon>
        <taxon>Hexapoda</taxon>
        <taxon>Insecta</taxon>
        <taxon>Pterygota</taxon>
        <taxon>Neoptera</taxon>
        <taxon>Endopterygota</taxon>
        <taxon>Coleoptera</taxon>
        <taxon>Polyphaga</taxon>
        <taxon>Cucujiformia</taxon>
        <taxon>Tenebrionidae</taxon>
        <taxon>Zophobas</taxon>
    </lineage>
</organism>
<protein>
    <recommendedName>
        <fullName evidence="1">Transposable element P transposase-like GTP-binding insertion domain-containing protein</fullName>
    </recommendedName>
</protein>
<feature type="domain" description="Transposable element P transposase-like GTP-binding insertion" evidence="1">
    <location>
        <begin position="1"/>
        <end position="56"/>
    </location>
</feature>
<evidence type="ECO:0000259" key="1">
    <source>
        <dbReference type="Pfam" id="PF21788"/>
    </source>
</evidence>